<organism evidence="3 4">
    <name type="scientific">Candidatus Cryptobacteroides faecipullorum</name>
    <dbReference type="NCBI Taxonomy" id="2840764"/>
    <lineage>
        <taxon>Bacteria</taxon>
        <taxon>Pseudomonadati</taxon>
        <taxon>Bacteroidota</taxon>
        <taxon>Bacteroidia</taxon>
        <taxon>Bacteroidales</taxon>
        <taxon>Candidatus Cryptobacteroides</taxon>
    </lineage>
</organism>
<evidence type="ECO:0000259" key="2">
    <source>
        <dbReference type="Pfam" id="PF19904"/>
    </source>
</evidence>
<dbReference type="EMBL" id="JADIMH010000057">
    <property type="protein sequence ID" value="MBO8467844.1"/>
    <property type="molecule type" value="Genomic_DNA"/>
</dbReference>
<dbReference type="InterPro" id="IPR045957">
    <property type="entry name" value="DUF6377"/>
</dbReference>
<keyword evidence="1" id="KW-1133">Transmembrane helix</keyword>
<comment type="caution">
    <text evidence="3">The sequence shown here is derived from an EMBL/GenBank/DDBJ whole genome shotgun (WGS) entry which is preliminary data.</text>
</comment>
<protein>
    <recommendedName>
        <fullName evidence="2">DUF6377 domain-containing protein</fullName>
    </recommendedName>
</protein>
<evidence type="ECO:0000256" key="1">
    <source>
        <dbReference type="SAM" id="Phobius"/>
    </source>
</evidence>
<keyword evidence="1" id="KW-0472">Membrane</keyword>
<dbReference type="AlphaFoldDB" id="A0A9D9I9Q4"/>
<gene>
    <name evidence="3" type="ORF">IAB99_08820</name>
</gene>
<dbReference type="PROSITE" id="PS51257">
    <property type="entry name" value="PROKAR_LIPOPROTEIN"/>
    <property type="match status" value="1"/>
</dbReference>
<feature type="domain" description="DUF6377" evidence="2">
    <location>
        <begin position="261"/>
        <end position="509"/>
    </location>
</feature>
<dbReference type="Proteomes" id="UP000823660">
    <property type="component" value="Unassembled WGS sequence"/>
</dbReference>
<proteinExistence type="predicted"/>
<feature type="transmembrane region" description="Helical" evidence="1">
    <location>
        <begin position="333"/>
        <end position="356"/>
    </location>
</feature>
<reference evidence="3" key="2">
    <citation type="journal article" date="2021" name="PeerJ">
        <title>Extensive microbial diversity within the chicken gut microbiome revealed by metagenomics and culture.</title>
        <authorList>
            <person name="Gilroy R."/>
            <person name="Ravi A."/>
            <person name="Getino M."/>
            <person name="Pursley I."/>
            <person name="Horton D.L."/>
            <person name="Alikhan N.F."/>
            <person name="Baker D."/>
            <person name="Gharbi K."/>
            <person name="Hall N."/>
            <person name="Watson M."/>
            <person name="Adriaenssens E.M."/>
            <person name="Foster-Nyarko E."/>
            <person name="Jarju S."/>
            <person name="Secka A."/>
            <person name="Antonio M."/>
            <person name="Oren A."/>
            <person name="Chaudhuri R.R."/>
            <person name="La Ragione R."/>
            <person name="Hildebrand F."/>
            <person name="Pallen M.J."/>
        </authorList>
    </citation>
    <scope>NUCLEOTIDE SEQUENCE</scope>
    <source>
        <strain evidence="3">B1-15692</strain>
    </source>
</reference>
<keyword evidence="1" id="KW-0812">Transmembrane</keyword>
<evidence type="ECO:0000313" key="3">
    <source>
        <dbReference type="EMBL" id="MBO8467844.1"/>
    </source>
</evidence>
<accession>A0A9D9I9Q4</accession>
<reference evidence="3" key="1">
    <citation type="submission" date="2020-10" db="EMBL/GenBank/DDBJ databases">
        <authorList>
            <person name="Gilroy R."/>
        </authorList>
    </citation>
    <scope>NUCLEOTIDE SEQUENCE</scope>
    <source>
        <strain evidence="3">B1-15692</strain>
    </source>
</reference>
<sequence length="553" mass="64222">MKILTTITLLSFTTVLTACIHESSYSEEIENELNVLDRIVDDSSRYKEAKQKKISDKLSSLRPEDSDTYRYGIYDEVYKEYYQYNLDSAMTYAKKKLVIAQNTDSYRIKTDAVLDLAERYVLSGMYAETLHILDTLETDRLDSALMVEYFHVCQSLYEDLSSTSDDPDLKIKYWNMKNRYRDLRLEYLPEGDIARLFVLSEMSRESGTGENMLPEIKAWIQSPDTDNHNKAMLCYIAAHIYKAIGDRENELLYYILSARNDLTAPVNDYMSLHELAARLYADGEIERAYRYITRSVQDAMVAQSRLNITSINSVLPTISASYDTLMQRKNRQLIYLLFGISILTVLLVLAASASITSRNRALIAEKKTREKNELLKKANDNLQKYISMLQEANQIKESYLSRYMDMCVEYIEGLERYRSQLRQTAKSGGFEKIMENLRSGNYIKKELQEFYSQFDSTFLSLFPDFVEQFNMLLKPECRIEDRSSEKVLSTELRVMALIRLGVHDSAKISRFLRRSISTVYNYRAKMRNSALSDRDDLEKQVMSIGRLSDLTTK</sequence>
<name>A0A9D9I9Q4_9BACT</name>
<dbReference type="Pfam" id="PF19904">
    <property type="entry name" value="DUF6377"/>
    <property type="match status" value="1"/>
</dbReference>
<evidence type="ECO:0000313" key="4">
    <source>
        <dbReference type="Proteomes" id="UP000823660"/>
    </source>
</evidence>